<feature type="transmembrane region" description="Helical" evidence="7">
    <location>
        <begin position="280"/>
        <end position="303"/>
    </location>
</feature>
<feature type="transmembrane region" description="Helical" evidence="7">
    <location>
        <begin position="156"/>
        <end position="176"/>
    </location>
</feature>
<evidence type="ECO:0000256" key="4">
    <source>
        <dbReference type="ARBA" id="ARBA00022989"/>
    </source>
</evidence>
<dbReference type="Gene3D" id="1.20.1250.20">
    <property type="entry name" value="MFS general substrate transporter like domains"/>
    <property type="match status" value="2"/>
</dbReference>
<dbReference type="SUPFAM" id="SSF103473">
    <property type="entry name" value="MFS general substrate transporter"/>
    <property type="match status" value="1"/>
</dbReference>
<dbReference type="AlphaFoldDB" id="A0A8H7VIC1"/>
<dbReference type="EMBL" id="JAEPRB010000500">
    <property type="protein sequence ID" value="KAG2215604.1"/>
    <property type="molecule type" value="Genomic_DNA"/>
</dbReference>
<protein>
    <recommendedName>
        <fullName evidence="8">Major facilitator superfamily (MFS) profile domain-containing protein</fullName>
    </recommendedName>
</protein>
<gene>
    <name evidence="9" type="ORF">INT45_000966</name>
</gene>
<evidence type="ECO:0000256" key="5">
    <source>
        <dbReference type="ARBA" id="ARBA00023136"/>
    </source>
</evidence>
<comment type="subcellular location">
    <subcellularLocation>
        <location evidence="1">Membrane</location>
        <topology evidence="1">Multi-pass membrane protein</topology>
    </subcellularLocation>
</comment>
<accession>A0A8H7VIC1</accession>
<evidence type="ECO:0000259" key="8">
    <source>
        <dbReference type="PROSITE" id="PS50850"/>
    </source>
</evidence>
<dbReference type="Pfam" id="PF07690">
    <property type="entry name" value="MFS_1"/>
    <property type="match status" value="1"/>
</dbReference>
<keyword evidence="3 7" id="KW-0812">Transmembrane</keyword>
<dbReference type="OrthoDB" id="2985014at2759"/>
<sequence length="497" mass="55190">MPPSSSNSNDRGSVETEGNKPVVSHIDTASQENGEHEGSTSGIDIVMERKLVRKLDIRMLIWSFFAYFANLLDRNNLQNAFTMGMKDDLGLDSEVYNWAVTMFFIGYVVLQIPSNMIITKLLPRWFLPSVVVAWGAIVCFMSLITTHQALWGCRLLMGLVEAAFYPGMIFLLGSWYTKEELGKRMMMFTTGNQVSGAFGGLIAGGIADHLDGAAGLPGWKWLFIVEGLIGVVIGLAGYFALPNFPHHKTYWLTEEERQIAIKRIERQGSKVKSATFNFKTITNVLATPYAWLQVINFSCIYIGNQMSLNFAIVLREMGYGVAFSNYMNTPAYLFGAITAICVAWSSDRTGDRIWHVALTELWVGAWYLILAIVGHGNNPPALLFVGVYAIAVNISLPALCLAWVTEIYQNDHNSRAVAIAFINAVGNLAPNFINLRAWVVSDAPAFFNGKMTSMGMSFGAVILTLFIAFLLRIEFMLPQPVERKGVKDLEEADTYSK</sequence>
<feature type="domain" description="Major facilitator superfamily (MFS) profile" evidence="8">
    <location>
        <begin position="59"/>
        <end position="476"/>
    </location>
</feature>
<organism evidence="9 10">
    <name type="scientific">Circinella minor</name>
    <dbReference type="NCBI Taxonomy" id="1195481"/>
    <lineage>
        <taxon>Eukaryota</taxon>
        <taxon>Fungi</taxon>
        <taxon>Fungi incertae sedis</taxon>
        <taxon>Mucoromycota</taxon>
        <taxon>Mucoromycotina</taxon>
        <taxon>Mucoromycetes</taxon>
        <taxon>Mucorales</taxon>
        <taxon>Lichtheimiaceae</taxon>
        <taxon>Circinella</taxon>
    </lineage>
</organism>
<proteinExistence type="predicted"/>
<evidence type="ECO:0000256" key="6">
    <source>
        <dbReference type="SAM" id="MobiDB-lite"/>
    </source>
</evidence>
<evidence type="ECO:0000256" key="7">
    <source>
        <dbReference type="SAM" id="Phobius"/>
    </source>
</evidence>
<dbReference type="GO" id="GO:0022857">
    <property type="term" value="F:transmembrane transporter activity"/>
    <property type="evidence" value="ECO:0007669"/>
    <property type="project" value="InterPro"/>
</dbReference>
<evidence type="ECO:0000256" key="3">
    <source>
        <dbReference type="ARBA" id="ARBA00022692"/>
    </source>
</evidence>
<comment type="caution">
    <text evidence="9">The sequence shown here is derived from an EMBL/GenBank/DDBJ whole genome shotgun (WGS) entry which is preliminary data.</text>
</comment>
<feature type="transmembrane region" description="Helical" evidence="7">
    <location>
        <begin position="95"/>
        <end position="113"/>
    </location>
</feature>
<dbReference type="InterPro" id="IPR011701">
    <property type="entry name" value="MFS"/>
</dbReference>
<dbReference type="PROSITE" id="PS50850">
    <property type="entry name" value="MFS"/>
    <property type="match status" value="1"/>
</dbReference>
<evidence type="ECO:0000313" key="9">
    <source>
        <dbReference type="EMBL" id="KAG2215604.1"/>
    </source>
</evidence>
<keyword evidence="2" id="KW-0813">Transport</keyword>
<dbReference type="PANTHER" id="PTHR43791">
    <property type="entry name" value="PERMEASE-RELATED"/>
    <property type="match status" value="1"/>
</dbReference>
<keyword evidence="4 7" id="KW-1133">Transmembrane helix</keyword>
<feature type="region of interest" description="Disordered" evidence="6">
    <location>
        <begin position="1"/>
        <end position="40"/>
    </location>
</feature>
<feature type="transmembrane region" description="Helical" evidence="7">
    <location>
        <begin position="416"/>
        <end position="433"/>
    </location>
</feature>
<feature type="transmembrane region" description="Helical" evidence="7">
    <location>
        <begin position="381"/>
        <end position="404"/>
    </location>
</feature>
<evidence type="ECO:0000313" key="10">
    <source>
        <dbReference type="Proteomes" id="UP000646827"/>
    </source>
</evidence>
<evidence type="ECO:0000256" key="2">
    <source>
        <dbReference type="ARBA" id="ARBA00022448"/>
    </source>
</evidence>
<dbReference type="Proteomes" id="UP000646827">
    <property type="component" value="Unassembled WGS sequence"/>
</dbReference>
<keyword evidence="10" id="KW-1185">Reference proteome</keyword>
<feature type="transmembrane region" description="Helical" evidence="7">
    <location>
        <begin position="188"/>
        <end position="207"/>
    </location>
</feature>
<feature type="transmembrane region" description="Helical" evidence="7">
    <location>
        <begin position="356"/>
        <end position="375"/>
    </location>
</feature>
<evidence type="ECO:0000256" key="1">
    <source>
        <dbReference type="ARBA" id="ARBA00004141"/>
    </source>
</evidence>
<name>A0A8H7VIC1_9FUNG</name>
<feature type="compositionally biased region" description="Polar residues" evidence="6">
    <location>
        <begin position="1"/>
        <end position="11"/>
    </location>
</feature>
<dbReference type="InterPro" id="IPR020846">
    <property type="entry name" value="MFS_dom"/>
</dbReference>
<dbReference type="PANTHER" id="PTHR43791:SF36">
    <property type="entry name" value="TRANSPORTER, PUTATIVE (AFU_ORTHOLOGUE AFUA_6G08340)-RELATED"/>
    <property type="match status" value="1"/>
</dbReference>
<reference evidence="9 10" key="1">
    <citation type="submission" date="2020-12" db="EMBL/GenBank/DDBJ databases">
        <title>Metabolic potential, ecology and presence of endohyphal bacteria is reflected in genomic diversity of Mucoromycotina.</title>
        <authorList>
            <person name="Muszewska A."/>
            <person name="Okrasinska A."/>
            <person name="Steczkiewicz K."/>
            <person name="Drgas O."/>
            <person name="Orlowska M."/>
            <person name="Perlinska-Lenart U."/>
            <person name="Aleksandrzak-Piekarczyk T."/>
            <person name="Szatraj K."/>
            <person name="Zielenkiewicz U."/>
            <person name="Pilsyk S."/>
            <person name="Malc E."/>
            <person name="Mieczkowski P."/>
            <person name="Kruszewska J.S."/>
            <person name="Biernat P."/>
            <person name="Pawlowska J."/>
        </authorList>
    </citation>
    <scope>NUCLEOTIDE SEQUENCE [LARGE SCALE GENOMIC DNA]</scope>
    <source>
        <strain evidence="9 10">CBS 142.35</strain>
    </source>
</reference>
<keyword evidence="5 7" id="KW-0472">Membrane</keyword>
<dbReference type="GO" id="GO:0016020">
    <property type="term" value="C:membrane"/>
    <property type="evidence" value="ECO:0007669"/>
    <property type="project" value="UniProtKB-SubCell"/>
</dbReference>
<feature type="non-terminal residue" evidence="9">
    <location>
        <position position="1"/>
    </location>
</feature>
<feature type="transmembrane region" description="Helical" evidence="7">
    <location>
        <begin position="219"/>
        <end position="241"/>
    </location>
</feature>
<feature type="transmembrane region" description="Helical" evidence="7">
    <location>
        <begin position="125"/>
        <end position="144"/>
    </location>
</feature>
<dbReference type="InterPro" id="IPR036259">
    <property type="entry name" value="MFS_trans_sf"/>
</dbReference>
<dbReference type="FunFam" id="1.20.1250.20:FF:000057">
    <property type="entry name" value="MFS general substrate transporter"/>
    <property type="match status" value="1"/>
</dbReference>
<feature type="transmembrane region" description="Helical" evidence="7">
    <location>
        <begin position="323"/>
        <end position="344"/>
    </location>
</feature>
<feature type="transmembrane region" description="Helical" evidence="7">
    <location>
        <begin position="453"/>
        <end position="473"/>
    </location>
</feature>